<feature type="non-terminal residue" evidence="1">
    <location>
        <position position="1"/>
    </location>
</feature>
<organism evidence="1 2">
    <name type="scientific">Candidatus Amesbacteria bacterium GW2011_GWA2_47_11b</name>
    <dbReference type="NCBI Taxonomy" id="1618358"/>
    <lineage>
        <taxon>Bacteria</taxon>
        <taxon>Candidatus Amesiibacteriota</taxon>
    </lineage>
</organism>
<proteinExistence type="predicted"/>
<gene>
    <name evidence="1" type="ORF">UX80_C0035G0012</name>
</gene>
<dbReference type="AlphaFoldDB" id="A0A0G1RHI4"/>
<sequence length="86" mass="9462">VEKVKFPALVALPVVPETAKRAEEVAVAPRTKSSVILVGARAPEFLCQKPEMLPEEMMLPDTVRLPVLLSLSKRLPDWEAVMTSPI</sequence>
<comment type="caution">
    <text evidence="1">The sequence shown here is derived from an EMBL/GenBank/DDBJ whole genome shotgun (WGS) entry which is preliminary data.</text>
</comment>
<accession>A0A0G1RHI4</accession>
<dbReference type="Proteomes" id="UP000034307">
    <property type="component" value="Unassembled WGS sequence"/>
</dbReference>
<evidence type="ECO:0000313" key="2">
    <source>
        <dbReference type="Proteomes" id="UP000034307"/>
    </source>
</evidence>
<reference evidence="1 2" key="1">
    <citation type="journal article" date="2015" name="Nature">
        <title>rRNA introns, odd ribosomes, and small enigmatic genomes across a large radiation of phyla.</title>
        <authorList>
            <person name="Brown C.T."/>
            <person name="Hug L.A."/>
            <person name="Thomas B.C."/>
            <person name="Sharon I."/>
            <person name="Castelle C.J."/>
            <person name="Singh A."/>
            <person name="Wilkins M.J."/>
            <person name="Williams K.H."/>
            <person name="Banfield J.F."/>
        </authorList>
    </citation>
    <scope>NUCLEOTIDE SEQUENCE [LARGE SCALE GENOMIC DNA]</scope>
</reference>
<evidence type="ECO:0000313" key="1">
    <source>
        <dbReference type="EMBL" id="KKU56537.1"/>
    </source>
</evidence>
<dbReference type="EMBL" id="LCNO01000035">
    <property type="protein sequence ID" value="KKU56537.1"/>
    <property type="molecule type" value="Genomic_DNA"/>
</dbReference>
<name>A0A0G1RHI4_9BACT</name>
<protein>
    <submittedName>
        <fullName evidence="1">Uncharacterized protein</fullName>
    </submittedName>
</protein>